<dbReference type="PRINTS" id="PR00391">
    <property type="entry name" value="PITRANSFER"/>
</dbReference>
<organism evidence="2 3">
    <name type="scientific">Smittium simulii</name>
    <dbReference type="NCBI Taxonomy" id="133385"/>
    <lineage>
        <taxon>Eukaryota</taxon>
        <taxon>Fungi</taxon>
        <taxon>Fungi incertae sedis</taxon>
        <taxon>Zoopagomycota</taxon>
        <taxon>Kickxellomycotina</taxon>
        <taxon>Harpellomycetes</taxon>
        <taxon>Harpellales</taxon>
        <taxon>Legeriomycetaceae</taxon>
        <taxon>Smittium</taxon>
    </lineage>
</organism>
<name>A0A2T9YGW7_9FUNG</name>
<sequence>MVLLKEYRITNNCTVEEYQIAQLYAVAKMSLSETNNGEGVEVLKNEPYTNSTGSVRSILPESVLQIHEEAWNGYPHCKTVVTNPFMKNKFKVITESMHLPDRGQSENALNLSPENIKIRKVDHIDITKDEDIEKKSYKKEEDPKLFNSKKTGRGPLIGPNWRDTCEPAMTCYKVVTAEFIWFGLQGTIESLIHKTMRQLMIELHRRLYAETDIWYGMTMADLRQLELEATKELDSNPFMKNKFKVITESMHLPDRGQTENALNLSPENIKIRKVDHIDITKDEDIEKKSYKKEEDPKLFNSKKTGRGPLIGPNWRDTCEPAMTCYKVVTAEFIWFGLQGTIESLIHKTMRQLMIELHRRLYAETDIWYGMTMADLRQLELEATKELDSKIKVSSKQPE</sequence>
<dbReference type="AlphaFoldDB" id="A0A2T9YGW7"/>
<reference evidence="2 3" key="1">
    <citation type="journal article" date="2018" name="MBio">
        <title>Comparative Genomics Reveals the Core Gene Toolbox for the Fungus-Insect Symbiosis.</title>
        <authorList>
            <person name="Wang Y."/>
            <person name="Stata M."/>
            <person name="Wang W."/>
            <person name="Stajich J.E."/>
            <person name="White M.M."/>
            <person name="Moncalvo J.M."/>
        </authorList>
    </citation>
    <scope>NUCLEOTIDE SEQUENCE [LARGE SCALE GENOMIC DNA]</scope>
    <source>
        <strain evidence="2 3">SWE-8-4</strain>
    </source>
</reference>
<comment type="caution">
    <text evidence="2">The sequence shown here is derived from an EMBL/GenBank/DDBJ whole genome shotgun (WGS) entry which is preliminary data.</text>
</comment>
<dbReference type="PANTHER" id="PTHR10658:SF11">
    <property type="entry name" value="VIBRATOR, ISOFORM B"/>
    <property type="match status" value="1"/>
</dbReference>
<keyword evidence="3" id="KW-1185">Reference proteome</keyword>
<dbReference type="InterPro" id="IPR001666">
    <property type="entry name" value="PI_transfer"/>
</dbReference>
<evidence type="ECO:0000259" key="1">
    <source>
        <dbReference type="Pfam" id="PF02121"/>
    </source>
</evidence>
<dbReference type="FunFam" id="3.30.530.20:FF:000028">
    <property type="entry name" value="Phosphatidylinositol transfer protein 5"/>
    <property type="match status" value="1"/>
</dbReference>
<dbReference type="GO" id="GO:0005737">
    <property type="term" value="C:cytoplasm"/>
    <property type="evidence" value="ECO:0007669"/>
    <property type="project" value="UniProtKB-ARBA"/>
</dbReference>
<evidence type="ECO:0000313" key="2">
    <source>
        <dbReference type="EMBL" id="PVU91565.1"/>
    </source>
</evidence>
<dbReference type="Pfam" id="PF02121">
    <property type="entry name" value="IP_trans"/>
    <property type="match status" value="2"/>
</dbReference>
<evidence type="ECO:0000313" key="3">
    <source>
        <dbReference type="Proteomes" id="UP000245383"/>
    </source>
</evidence>
<dbReference type="SUPFAM" id="SSF55961">
    <property type="entry name" value="Bet v1-like"/>
    <property type="match status" value="2"/>
</dbReference>
<dbReference type="InterPro" id="IPR023393">
    <property type="entry name" value="START-like_dom_sf"/>
</dbReference>
<proteinExistence type="predicted"/>
<protein>
    <recommendedName>
        <fullName evidence="1">Phosphatidylinositol transfer protein N-terminal domain-containing protein</fullName>
    </recommendedName>
</protein>
<dbReference type="GO" id="GO:0071944">
    <property type="term" value="C:cell periphery"/>
    <property type="evidence" value="ECO:0007669"/>
    <property type="project" value="UniProtKB-ARBA"/>
</dbReference>
<dbReference type="Proteomes" id="UP000245383">
    <property type="component" value="Unassembled WGS sequence"/>
</dbReference>
<dbReference type="EMBL" id="MBFR01000194">
    <property type="protein sequence ID" value="PVU91565.1"/>
    <property type="molecule type" value="Genomic_DNA"/>
</dbReference>
<feature type="domain" description="Phosphatidylinositol transfer protein N-terminal" evidence="1">
    <location>
        <begin position="235"/>
        <end position="382"/>
    </location>
</feature>
<dbReference type="PANTHER" id="PTHR10658">
    <property type="entry name" value="PHOSPHATIDYLINOSITOL TRANSFER PROTEIN"/>
    <property type="match status" value="1"/>
</dbReference>
<dbReference type="Gene3D" id="3.30.530.20">
    <property type="match status" value="2"/>
</dbReference>
<dbReference type="InterPro" id="IPR055261">
    <property type="entry name" value="PI_transfer_N"/>
</dbReference>
<dbReference type="STRING" id="133385.A0A2T9YGW7"/>
<dbReference type="GO" id="GO:0008526">
    <property type="term" value="F:phosphatidylinositol transfer activity"/>
    <property type="evidence" value="ECO:0007669"/>
    <property type="project" value="UniProtKB-ARBA"/>
</dbReference>
<dbReference type="OrthoDB" id="18453at2759"/>
<accession>A0A2T9YGW7</accession>
<gene>
    <name evidence="2" type="ORF">BB561_004338</name>
</gene>
<feature type="domain" description="Phosphatidylinositol transfer protein N-terminal" evidence="1">
    <location>
        <begin position="3"/>
        <end position="229"/>
    </location>
</feature>